<evidence type="ECO:0000256" key="7">
    <source>
        <dbReference type="ARBA" id="ARBA00023136"/>
    </source>
</evidence>
<evidence type="ECO:0000256" key="10">
    <source>
        <dbReference type="ARBA" id="ARBA00023288"/>
    </source>
</evidence>
<keyword evidence="8 11" id="KW-0564">Palmitate</keyword>
<evidence type="ECO:0000256" key="13">
    <source>
        <dbReference type="SAM" id="SignalP"/>
    </source>
</evidence>
<feature type="region of interest" description="Disordered" evidence="12">
    <location>
        <begin position="281"/>
        <end position="311"/>
    </location>
</feature>
<evidence type="ECO:0000259" key="14">
    <source>
        <dbReference type="PROSITE" id="PS50198"/>
    </source>
</evidence>
<evidence type="ECO:0000256" key="11">
    <source>
        <dbReference type="HAMAP-Rule" id="MF_01145"/>
    </source>
</evidence>
<keyword evidence="10 11" id="KW-0449">Lipoprotein</keyword>
<sequence length="311" mass="33612">MKKFVLSLSLAAGVIGLAACNGGDGEVLVSTSAGDVTKEELYSELKTVAGQQALQQLVIEKVLADKYEVTEEEVNAKVEEVKQELGANFEMALAQSGLADEDALKETFRTGMLQEKAAIADIEVTEEEVKEFYENQKPEIQASHILVADMDTAKEVQGKIDAGGDFAELAKEYSTDPGSAENGGDLGFFGTGVMDPAFEEAAYALEVGEVSEPVETQFGVHIIKLTDKKEKQPFEEVKEKMENDLKVSKLTPDVIQAAMARELKAAKVDIKDEDLKTALDQYLNFEAPAEGGEGQGGQEEGQTSEESTEEK</sequence>
<dbReference type="PANTHER" id="PTHR47245">
    <property type="entry name" value="PEPTIDYLPROLYL ISOMERASE"/>
    <property type="match status" value="1"/>
</dbReference>
<keyword evidence="5 11" id="KW-0732">Signal</keyword>
<reference evidence="15 16" key="1">
    <citation type="submission" date="2019-07" db="EMBL/GenBank/DDBJ databases">
        <title>Genome sequence of 2 isolates from Red Sea Mangroves.</title>
        <authorList>
            <person name="Sefrji F."/>
            <person name="Michoud G."/>
            <person name="Merlino G."/>
            <person name="Daffonchio D."/>
        </authorList>
    </citation>
    <scope>NUCLEOTIDE SEQUENCE [LARGE SCALE GENOMIC DNA]</scope>
    <source>
        <strain evidence="15 16">R1DC41</strain>
    </source>
</reference>
<dbReference type="GO" id="GO:0003755">
    <property type="term" value="F:peptidyl-prolyl cis-trans isomerase activity"/>
    <property type="evidence" value="ECO:0007669"/>
    <property type="project" value="UniProtKB-UniRule"/>
</dbReference>
<keyword evidence="16" id="KW-1185">Reference proteome</keyword>
<dbReference type="HAMAP" id="MF_01145">
    <property type="entry name" value="Foldase_PrsA"/>
    <property type="match status" value="1"/>
</dbReference>
<comment type="catalytic activity">
    <reaction evidence="1 11">
        <text>[protein]-peptidylproline (omega=180) = [protein]-peptidylproline (omega=0)</text>
        <dbReference type="Rhea" id="RHEA:16237"/>
        <dbReference type="Rhea" id="RHEA-COMP:10747"/>
        <dbReference type="Rhea" id="RHEA-COMP:10748"/>
        <dbReference type="ChEBI" id="CHEBI:83833"/>
        <dbReference type="ChEBI" id="CHEBI:83834"/>
        <dbReference type="EC" id="5.2.1.8"/>
    </reaction>
</comment>
<keyword evidence="9 11" id="KW-0413">Isomerase</keyword>
<evidence type="ECO:0000256" key="6">
    <source>
        <dbReference type="ARBA" id="ARBA00023110"/>
    </source>
</evidence>
<keyword evidence="7 11" id="KW-0472">Membrane</keyword>
<accession>A0A7S8C9P0</accession>
<dbReference type="PROSITE" id="PS50198">
    <property type="entry name" value="PPIC_PPIASE_2"/>
    <property type="match status" value="1"/>
</dbReference>
<keyword evidence="4 11" id="KW-1003">Cell membrane</keyword>
<dbReference type="PROSITE" id="PS01096">
    <property type="entry name" value="PPIC_PPIASE_1"/>
    <property type="match status" value="1"/>
</dbReference>
<protein>
    <recommendedName>
        <fullName evidence="11">Foldase protein PrsA</fullName>
        <ecNumber evidence="11">5.2.1.8</ecNumber>
    </recommendedName>
</protein>
<feature type="compositionally biased region" description="Acidic residues" evidence="12">
    <location>
        <begin position="302"/>
        <end position="311"/>
    </location>
</feature>
<feature type="signal peptide" evidence="13">
    <location>
        <begin position="1"/>
        <end position="18"/>
    </location>
</feature>
<comment type="function">
    <text evidence="11">Plays a major role in protein secretion by helping the post-translocational extracellular folding of several secreted proteins.</text>
</comment>
<dbReference type="InterPro" id="IPR023058">
    <property type="entry name" value="PPIase_PpiC_CS"/>
</dbReference>
<dbReference type="SUPFAM" id="SSF109998">
    <property type="entry name" value="Triger factor/SurA peptide-binding domain-like"/>
    <property type="match status" value="1"/>
</dbReference>
<dbReference type="Pfam" id="PF13616">
    <property type="entry name" value="Rotamase_3"/>
    <property type="match status" value="1"/>
</dbReference>
<name>A0A7S8C9P0_9BACI</name>
<dbReference type="Gene3D" id="3.10.50.40">
    <property type="match status" value="1"/>
</dbReference>
<dbReference type="EC" id="5.2.1.8" evidence="11"/>
<evidence type="ECO:0000256" key="2">
    <source>
        <dbReference type="ARBA" id="ARBA00004193"/>
    </source>
</evidence>
<evidence type="ECO:0000256" key="12">
    <source>
        <dbReference type="SAM" id="MobiDB-lite"/>
    </source>
</evidence>
<evidence type="ECO:0000313" key="15">
    <source>
        <dbReference type="EMBL" id="QPC45985.1"/>
    </source>
</evidence>
<dbReference type="InterPro" id="IPR023059">
    <property type="entry name" value="Foldase_PrsA"/>
</dbReference>
<evidence type="ECO:0000256" key="9">
    <source>
        <dbReference type="ARBA" id="ARBA00023235"/>
    </source>
</evidence>
<dbReference type="InterPro" id="IPR027304">
    <property type="entry name" value="Trigger_fact/SurA_dom_sf"/>
</dbReference>
<evidence type="ECO:0000313" key="16">
    <source>
        <dbReference type="Proteomes" id="UP000593626"/>
    </source>
</evidence>
<keyword evidence="6 11" id="KW-0697">Rotamase</keyword>
<dbReference type="PANTHER" id="PTHR47245:SF1">
    <property type="entry name" value="FOLDASE PROTEIN PRSA"/>
    <property type="match status" value="1"/>
</dbReference>
<comment type="subcellular location">
    <subcellularLocation>
        <location evidence="2 11">Cell membrane</location>
        <topology evidence="2 11">Lipid-anchor</topology>
    </subcellularLocation>
</comment>
<dbReference type="KEGG" id="mcui:G8O30_02935"/>
<dbReference type="Proteomes" id="UP000593626">
    <property type="component" value="Chromosome"/>
</dbReference>
<dbReference type="GO" id="GO:0005886">
    <property type="term" value="C:plasma membrane"/>
    <property type="evidence" value="ECO:0007669"/>
    <property type="project" value="UniProtKB-SubCell"/>
</dbReference>
<gene>
    <name evidence="11 15" type="primary">prsA</name>
    <name evidence="15" type="ORF">G8O30_02935</name>
</gene>
<evidence type="ECO:0000256" key="4">
    <source>
        <dbReference type="ARBA" id="ARBA00022475"/>
    </source>
</evidence>
<dbReference type="InterPro" id="IPR050245">
    <property type="entry name" value="PrsA_foldase"/>
</dbReference>
<dbReference type="AlphaFoldDB" id="A0A7S8C9P0"/>
<organism evidence="15 16">
    <name type="scientific">Mangrovibacillus cuniculi</name>
    <dbReference type="NCBI Taxonomy" id="2593652"/>
    <lineage>
        <taxon>Bacteria</taxon>
        <taxon>Bacillati</taxon>
        <taxon>Bacillota</taxon>
        <taxon>Bacilli</taxon>
        <taxon>Bacillales</taxon>
        <taxon>Bacillaceae</taxon>
        <taxon>Mangrovibacillus</taxon>
    </lineage>
</organism>
<evidence type="ECO:0000256" key="8">
    <source>
        <dbReference type="ARBA" id="ARBA00023139"/>
    </source>
</evidence>
<dbReference type="GO" id="GO:0006457">
    <property type="term" value="P:protein folding"/>
    <property type="evidence" value="ECO:0007669"/>
    <property type="project" value="UniProtKB-UniRule"/>
</dbReference>
<proteinExistence type="inferred from homology"/>
<feature type="domain" description="PpiC" evidence="14">
    <location>
        <begin position="137"/>
        <end position="227"/>
    </location>
</feature>
<dbReference type="EMBL" id="CP049742">
    <property type="protein sequence ID" value="QPC45985.1"/>
    <property type="molecule type" value="Genomic_DNA"/>
</dbReference>
<evidence type="ECO:0000256" key="5">
    <source>
        <dbReference type="ARBA" id="ARBA00022729"/>
    </source>
</evidence>
<evidence type="ECO:0000256" key="3">
    <source>
        <dbReference type="ARBA" id="ARBA00006071"/>
    </source>
</evidence>
<feature type="chain" id="PRO_5038413886" description="Foldase protein PrsA" evidence="13">
    <location>
        <begin position="19"/>
        <end position="311"/>
    </location>
</feature>
<evidence type="ECO:0000256" key="1">
    <source>
        <dbReference type="ARBA" id="ARBA00000971"/>
    </source>
</evidence>
<dbReference type="PROSITE" id="PS51257">
    <property type="entry name" value="PROKAR_LIPOPROTEIN"/>
    <property type="match status" value="1"/>
</dbReference>
<dbReference type="InterPro" id="IPR046357">
    <property type="entry name" value="PPIase_dom_sf"/>
</dbReference>
<dbReference type="SUPFAM" id="SSF54534">
    <property type="entry name" value="FKBP-like"/>
    <property type="match status" value="1"/>
</dbReference>
<dbReference type="RefSeq" id="WP_239673507.1">
    <property type="nucleotide sequence ID" value="NZ_CP049742.1"/>
</dbReference>
<dbReference type="InterPro" id="IPR000297">
    <property type="entry name" value="PPIase_PpiC"/>
</dbReference>
<comment type="similarity">
    <text evidence="3 11">Belongs to the PrsA family.</text>
</comment>